<organism evidence="6 7">
    <name type="scientific">Ktedonobacter racemifer DSM 44963</name>
    <dbReference type="NCBI Taxonomy" id="485913"/>
    <lineage>
        <taxon>Bacteria</taxon>
        <taxon>Bacillati</taxon>
        <taxon>Chloroflexota</taxon>
        <taxon>Ktedonobacteria</taxon>
        <taxon>Ktedonobacterales</taxon>
        <taxon>Ktedonobacteraceae</taxon>
        <taxon>Ktedonobacter</taxon>
    </lineage>
</organism>
<dbReference type="EMBL" id="ADVG01000005">
    <property type="protein sequence ID" value="EFH80080.1"/>
    <property type="molecule type" value="Genomic_DNA"/>
</dbReference>
<reference evidence="6 7" key="1">
    <citation type="journal article" date="2011" name="Stand. Genomic Sci.">
        <title>Non-contiguous finished genome sequence and contextual data of the filamentous soil bacterium Ktedonobacter racemifer type strain (SOSP1-21).</title>
        <authorList>
            <person name="Chang Y.J."/>
            <person name="Land M."/>
            <person name="Hauser L."/>
            <person name="Chertkov O."/>
            <person name="Del Rio T.G."/>
            <person name="Nolan M."/>
            <person name="Copeland A."/>
            <person name="Tice H."/>
            <person name="Cheng J.F."/>
            <person name="Lucas S."/>
            <person name="Han C."/>
            <person name="Goodwin L."/>
            <person name="Pitluck S."/>
            <person name="Ivanova N."/>
            <person name="Ovchinikova G."/>
            <person name="Pati A."/>
            <person name="Chen A."/>
            <person name="Palaniappan K."/>
            <person name="Mavromatis K."/>
            <person name="Liolios K."/>
            <person name="Brettin T."/>
            <person name="Fiebig A."/>
            <person name="Rohde M."/>
            <person name="Abt B."/>
            <person name="Goker M."/>
            <person name="Detter J.C."/>
            <person name="Woyke T."/>
            <person name="Bristow J."/>
            <person name="Eisen J.A."/>
            <person name="Markowitz V."/>
            <person name="Hugenholtz P."/>
            <person name="Kyrpides N.C."/>
            <person name="Klenk H.P."/>
            <person name="Lapidus A."/>
        </authorList>
    </citation>
    <scope>NUCLEOTIDE SEQUENCE [LARGE SCALE GENOMIC DNA]</scope>
    <source>
        <strain evidence="7">DSM 44963</strain>
    </source>
</reference>
<dbReference type="GO" id="GO:0003677">
    <property type="term" value="F:DNA binding"/>
    <property type="evidence" value="ECO:0007669"/>
    <property type="project" value="UniProtKB-UniRule"/>
</dbReference>
<dbReference type="STRING" id="485913.Krac_0626"/>
<dbReference type="InterPro" id="IPR011075">
    <property type="entry name" value="TetR_C"/>
</dbReference>
<dbReference type="InterPro" id="IPR009057">
    <property type="entry name" value="Homeodomain-like_sf"/>
</dbReference>
<dbReference type="PANTHER" id="PTHR47506:SF7">
    <property type="entry name" value="TRANSCRIPTIONAL REGULATORY PROTEIN"/>
    <property type="match status" value="1"/>
</dbReference>
<keyword evidence="2 4" id="KW-0238">DNA-binding</keyword>
<feature type="DNA-binding region" description="H-T-H motif" evidence="4">
    <location>
        <begin position="32"/>
        <end position="51"/>
    </location>
</feature>
<dbReference type="AlphaFoldDB" id="D6U869"/>
<evidence type="ECO:0000256" key="1">
    <source>
        <dbReference type="ARBA" id="ARBA00023015"/>
    </source>
</evidence>
<keyword evidence="7" id="KW-1185">Reference proteome</keyword>
<dbReference type="PANTHER" id="PTHR47506">
    <property type="entry name" value="TRANSCRIPTIONAL REGULATORY PROTEIN"/>
    <property type="match status" value="1"/>
</dbReference>
<dbReference type="Proteomes" id="UP000004508">
    <property type="component" value="Unassembled WGS sequence"/>
</dbReference>
<evidence type="ECO:0000256" key="3">
    <source>
        <dbReference type="ARBA" id="ARBA00023163"/>
    </source>
</evidence>
<keyword evidence="1" id="KW-0805">Transcription regulation</keyword>
<dbReference type="Pfam" id="PF00440">
    <property type="entry name" value="TetR_N"/>
    <property type="match status" value="1"/>
</dbReference>
<dbReference type="InParanoid" id="D6U869"/>
<evidence type="ECO:0000313" key="6">
    <source>
        <dbReference type="EMBL" id="EFH80080.1"/>
    </source>
</evidence>
<dbReference type="eggNOG" id="COG1309">
    <property type="taxonomic scope" value="Bacteria"/>
</dbReference>
<evidence type="ECO:0000259" key="5">
    <source>
        <dbReference type="PROSITE" id="PS50977"/>
    </source>
</evidence>
<dbReference type="Pfam" id="PF16925">
    <property type="entry name" value="TetR_C_13"/>
    <property type="match status" value="1"/>
</dbReference>
<dbReference type="RefSeq" id="WP_007922400.1">
    <property type="nucleotide sequence ID" value="NZ_ADVG01000005.1"/>
</dbReference>
<dbReference type="SUPFAM" id="SSF48498">
    <property type="entry name" value="Tetracyclin repressor-like, C-terminal domain"/>
    <property type="match status" value="1"/>
</dbReference>
<dbReference type="InterPro" id="IPR001647">
    <property type="entry name" value="HTH_TetR"/>
</dbReference>
<gene>
    <name evidence="6" type="ORF">Krac_0626</name>
</gene>
<dbReference type="Gene3D" id="1.10.10.60">
    <property type="entry name" value="Homeodomain-like"/>
    <property type="match status" value="1"/>
</dbReference>
<comment type="caution">
    <text evidence="6">The sequence shown here is derived from an EMBL/GenBank/DDBJ whole genome shotgun (WGS) entry which is preliminary data.</text>
</comment>
<sequence>MKRSRQEKEQTHQRIVQNAAQQIRAEGVNGIGIADLMGQAGLTHGGFYAHFRNKDALLAEICHTGTAETLEKLSQAVDQAPAGAELSALVTRYLSIAHRNDPSHGCVMPSLAADLARRPEEVRSAFTEGYEELLQLIVSVLPVGTGENRYDAAIALFSGMVGALLLARTVNDPALSERILHTTRDFLIQTFSKIASENE</sequence>
<protein>
    <submittedName>
        <fullName evidence="6">Transcriptional regulator, TetR family</fullName>
    </submittedName>
</protein>
<accession>D6U869</accession>
<dbReference type="Gene3D" id="1.10.357.10">
    <property type="entry name" value="Tetracycline Repressor, domain 2"/>
    <property type="match status" value="1"/>
</dbReference>
<dbReference type="SUPFAM" id="SSF46689">
    <property type="entry name" value="Homeodomain-like"/>
    <property type="match status" value="1"/>
</dbReference>
<evidence type="ECO:0000256" key="2">
    <source>
        <dbReference type="ARBA" id="ARBA00023125"/>
    </source>
</evidence>
<proteinExistence type="predicted"/>
<name>D6U869_KTERA</name>
<evidence type="ECO:0000256" key="4">
    <source>
        <dbReference type="PROSITE-ProRule" id="PRU00335"/>
    </source>
</evidence>
<evidence type="ECO:0000313" key="7">
    <source>
        <dbReference type="Proteomes" id="UP000004508"/>
    </source>
</evidence>
<dbReference type="PROSITE" id="PS50977">
    <property type="entry name" value="HTH_TETR_2"/>
    <property type="match status" value="1"/>
</dbReference>
<dbReference type="OrthoDB" id="9814200at2"/>
<feature type="domain" description="HTH tetR-type" evidence="5">
    <location>
        <begin position="9"/>
        <end position="69"/>
    </location>
</feature>
<keyword evidence="3" id="KW-0804">Transcription</keyword>
<dbReference type="InterPro" id="IPR036271">
    <property type="entry name" value="Tet_transcr_reg_TetR-rel_C_sf"/>
</dbReference>